<dbReference type="EMBL" id="NAJP01000080">
    <property type="protein sequence ID" value="TKA34504.1"/>
    <property type="molecule type" value="Genomic_DNA"/>
</dbReference>
<organism evidence="1 2">
    <name type="scientific">Friedmanniomyces endolithicus</name>
    <dbReference type="NCBI Taxonomy" id="329885"/>
    <lineage>
        <taxon>Eukaryota</taxon>
        <taxon>Fungi</taxon>
        <taxon>Dikarya</taxon>
        <taxon>Ascomycota</taxon>
        <taxon>Pezizomycotina</taxon>
        <taxon>Dothideomycetes</taxon>
        <taxon>Dothideomycetidae</taxon>
        <taxon>Mycosphaerellales</taxon>
        <taxon>Teratosphaeriaceae</taxon>
        <taxon>Friedmanniomyces</taxon>
    </lineage>
</organism>
<sequence>MELELSLIDADLFLRLRCRPEQIAVDDNLSGPQLEMLLQSRKRKVSCNCKEVVEFLSLTKSEVKAFYSDLEPNNENYNYLLNVIAAIANSSDVYDAYIDKTGKKTYETAFSKASDIYIKNIVDSKTASKAANKLNEILVAIGAGLDSPNAVTAREAAKIAGKKKKTTKLLPSI</sequence>
<proteinExistence type="predicted"/>
<comment type="caution">
    <text evidence="1">The sequence shown here is derived from an EMBL/GenBank/DDBJ whole genome shotgun (WGS) entry which is preliminary data.</text>
</comment>
<protein>
    <submittedName>
        <fullName evidence="1">Uncharacterized protein</fullName>
    </submittedName>
</protein>
<evidence type="ECO:0000313" key="2">
    <source>
        <dbReference type="Proteomes" id="UP000310066"/>
    </source>
</evidence>
<evidence type="ECO:0000313" key="1">
    <source>
        <dbReference type="EMBL" id="TKA34504.1"/>
    </source>
</evidence>
<name>A0A4U0UGA4_9PEZI</name>
<reference evidence="1 2" key="1">
    <citation type="submission" date="2017-03" db="EMBL/GenBank/DDBJ databases">
        <title>Genomes of endolithic fungi from Antarctica.</title>
        <authorList>
            <person name="Coleine C."/>
            <person name="Masonjones S."/>
            <person name="Stajich J.E."/>
        </authorList>
    </citation>
    <scope>NUCLEOTIDE SEQUENCE [LARGE SCALE GENOMIC DNA]</scope>
    <source>
        <strain evidence="1 2">CCFEE 5311</strain>
    </source>
</reference>
<gene>
    <name evidence="1" type="ORF">B0A54_14207</name>
</gene>
<dbReference type="AlphaFoldDB" id="A0A4U0UGA4"/>
<dbReference type="Proteomes" id="UP000310066">
    <property type="component" value="Unassembled WGS sequence"/>
</dbReference>
<accession>A0A4U0UGA4</accession>